<feature type="domain" description="Oxidoreductase molybdopterin-binding" evidence="1">
    <location>
        <begin position="98"/>
        <end position="174"/>
    </location>
</feature>
<organism evidence="2 3">
    <name type="scientific">Deinococcus arenae</name>
    <dbReference type="NCBI Taxonomy" id="1452751"/>
    <lineage>
        <taxon>Bacteria</taxon>
        <taxon>Thermotogati</taxon>
        <taxon>Deinococcota</taxon>
        <taxon>Deinococci</taxon>
        <taxon>Deinococcales</taxon>
        <taxon>Deinococcaceae</taxon>
        <taxon>Deinococcus</taxon>
    </lineage>
</organism>
<dbReference type="Gene3D" id="3.90.420.10">
    <property type="entry name" value="Oxidoreductase, molybdopterin-binding domain"/>
    <property type="match status" value="1"/>
</dbReference>
<name>A0A8H9GQ10_9DEIO</name>
<reference evidence="3" key="1">
    <citation type="journal article" date="2019" name="Int. J. Syst. Evol. Microbiol.">
        <title>The Global Catalogue of Microorganisms (GCM) 10K type strain sequencing project: providing services to taxonomists for standard genome sequencing and annotation.</title>
        <authorList>
            <consortium name="The Broad Institute Genomics Platform"/>
            <consortium name="The Broad Institute Genome Sequencing Center for Infectious Disease"/>
            <person name="Wu L."/>
            <person name="Ma J."/>
        </authorList>
    </citation>
    <scope>NUCLEOTIDE SEQUENCE [LARGE SCALE GENOMIC DNA]</scope>
    <source>
        <strain evidence="3">JCM 31047</strain>
    </source>
</reference>
<dbReference type="InterPro" id="IPR036374">
    <property type="entry name" value="OxRdtase_Mopterin-bd_sf"/>
</dbReference>
<evidence type="ECO:0000313" key="3">
    <source>
        <dbReference type="Proteomes" id="UP000600547"/>
    </source>
</evidence>
<comment type="caution">
    <text evidence="2">The sequence shown here is derived from an EMBL/GenBank/DDBJ whole genome shotgun (WGS) entry which is preliminary data.</text>
</comment>
<dbReference type="AlphaFoldDB" id="A0A8H9GQ10"/>
<accession>A0A8H9GQ10</accession>
<sequence>MRTRPANPTIGDVTPLHPARVALSVLLLHPALLHTAAAQTWGSPASWKPFTYARAAQPTPARKPGEKTLLALDGTTGTLKLTLRQLQAMPAIRYTVLHRQLKQTFTYQGVTLRDLAARGGFAGKDLRVYAANGYFTTIRADDYMNEPIMLAYSADGQPITTLQKGPLTVVLPAQPARLNGPEYGAAWVWYVERIAPLK</sequence>
<evidence type="ECO:0000259" key="1">
    <source>
        <dbReference type="Pfam" id="PF00174"/>
    </source>
</evidence>
<proteinExistence type="predicted"/>
<evidence type="ECO:0000313" key="2">
    <source>
        <dbReference type="EMBL" id="GGM41135.1"/>
    </source>
</evidence>
<dbReference type="SUPFAM" id="SSF56524">
    <property type="entry name" value="Oxidoreductase molybdopterin-binding domain"/>
    <property type="match status" value="1"/>
</dbReference>
<dbReference type="InterPro" id="IPR000572">
    <property type="entry name" value="OxRdtase_Mopterin-bd_dom"/>
</dbReference>
<protein>
    <recommendedName>
        <fullName evidence="1">Oxidoreductase molybdopterin-binding domain-containing protein</fullName>
    </recommendedName>
</protein>
<gene>
    <name evidence="2" type="ORF">GCM10008956_16900</name>
</gene>
<dbReference type="Pfam" id="PF00174">
    <property type="entry name" value="Oxidored_molyb"/>
    <property type="match status" value="1"/>
</dbReference>
<keyword evidence="3" id="KW-1185">Reference proteome</keyword>
<dbReference type="EMBL" id="BMQG01000004">
    <property type="protein sequence ID" value="GGM41135.1"/>
    <property type="molecule type" value="Genomic_DNA"/>
</dbReference>
<dbReference type="Proteomes" id="UP000600547">
    <property type="component" value="Unassembled WGS sequence"/>
</dbReference>